<feature type="non-terminal residue" evidence="1">
    <location>
        <position position="1"/>
    </location>
</feature>
<gene>
    <name evidence="1" type="ORF">AMORRO_LOCUS10365</name>
</gene>
<proteinExistence type="predicted"/>
<dbReference type="Proteomes" id="UP000789342">
    <property type="component" value="Unassembled WGS sequence"/>
</dbReference>
<dbReference type="AlphaFoldDB" id="A0A9N9E119"/>
<evidence type="ECO:0000313" key="1">
    <source>
        <dbReference type="EMBL" id="CAG8660046.1"/>
    </source>
</evidence>
<comment type="caution">
    <text evidence="1">The sequence shown here is derived from an EMBL/GenBank/DDBJ whole genome shotgun (WGS) entry which is preliminary data.</text>
</comment>
<keyword evidence="2" id="KW-1185">Reference proteome</keyword>
<reference evidence="1" key="1">
    <citation type="submission" date="2021-06" db="EMBL/GenBank/DDBJ databases">
        <authorList>
            <person name="Kallberg Y."/>
            <person name="Tangrot J."/>
            <person name="Rosling A."/>
        </authorList>
    </citation>
    <scope>NUCLEOTIDE SEQUENCE</scope>
    <source>
        <strain evidence="1">CL551</strain>
    </source>
</reference>
<accession>A0A9N9E119</accession>
<protein>
    <submittedName>
        <fullName evidence="1">16508_t:CDS:1</fullName>
    </submittedName>
</protein>
<sequence>NTNFTLLYEKLCDAIILADCKTQEAIACYCLLKNDLQRARDQKYHEYVQDL</sequence>
<name>A0A9N9E119_9GLOM</name>
<dbReference type="EMBL" id="CAJVPV010011331">
    <property type="protein sequence ID" value="CAG8660046.1"/>
    <property type="molecule type" value="Genomic_DNA"/>
</dbReference>
<evidence type="ECO:0000313" key="2">
    <source>
        <dbReference type="Proteomes" id="UP000789342"/>
    </source>
</evidence>
<organism evidence="1 2">
    <name type="scientific">Acaulospora morrowiae</name>
    <dbReference type="NCBI Taxonomy" id="94023"/>
    <lineage>
        <taxon>Eukaryota</taxon>
        <taxon>Fungi</taxon>
        <taxon>Fungi incertae sedis</taxon>
        <taxon>Mucoromycota</taxon>
        <taxon>Glomeromycotina</taxon>
        <taxon>Glomeromycetes</taxon>
        <taxon>Diversisporales</taxon>
        <taxon>Acaulosporaceae</taxon>
        <taxon>Acaulospora</taxon>
    </lineage>
</organism>
<dbReference type="OrthoDB" id="2407739at2759"/>